<name>A0A482XC65_LAOST</name>
<dbReference type="STRING" id="195883.A0A482XC65"/>
<accession>A0A482XC65</accession>
<dbReference type="SMART" id="SM00442">
    <property type="entry name" value="FGF"/>
    <property type="match status" value="1"/>
</dbReference>
<proteinExistence type="inferred from homology"/>
<keyword evidence="2" id="KW-0732">Signal</keyword>
<evidence type="ECO:0000256" key="1">
    <source>
        <dbReference type="ARBA" id="ARBA00007936"/>
    </source>
</evidence>
<comment type="similarity">
    <text evidence="1">Belongs to the heparin-binding growth factors family.</text>
</comment>
<dbReference type="Proteomes" id="UP000291343">
    <property type="component" value="Unassembled WGS sequence"/>
</dbReference>
<dbReference type="CDD" id="cd23307">
    <property type="entry name" value="beta-trefoil_FGF8-like"/>
    <property type="match status" value="1"/>
</dbReference>
<dbReference type="Gene3D" id="2.80.10.50">
    <property type="match status" value="1"/>
</dbReference>
<gene>
    <name evidence="3" type="ORF">LSTR_LSTR001236</name>
</gene>
<dbReference type="SMR" id="A0A482XC65"/>
<sequence>MRFNLQTLPKLAVSAKLLCLLMVVMCGAVPSTRSVRLYNDCSSSDVRIDMKGRVLADDIKSNKFRNLTIRSQNFNVKLTIFAEESKRYLCFNRNWKLVGSKRFRGEMCQFYEEMLEIGYNRYRSVADETRYIGFNKKGRPLRDRQQPQPLKAAAAHDKCLNFLKFDTDFSIGEHNRRMSGGAVITKTDAETMWRSRSALRHLRHHNHHRNFIGGQS</sequence>
<organism evidence="3 4">
    <name type="scientific">Laodelphax striatellus</name>
    <name type="common">Small brown planthopper</name>
    <name type="synonym">Delphax striatella</name>
    <dbReference type="NCBI Taxonomy" id="195883"/>
    <lineage>
        <taxon>Eukaryota</taxon>
        <taxon>Metazoa</taxon>
        <taxon>Ecdysozoa</taxon>
        <taxon>Arthropoda</taxon>
        <taxon>Hexapoda</taxon>
        <taxon>Insecta</taxon>
        <taxon>Pterygota</taxon>
        <taxon>Neoptera</taxon>
        <taxon>Paraneoptera</taxon>
        <taxon>Hemiptera</taxon>
        <taxon>Auchenorrhyncha</taxon>
        <taxon>Fulgoroidea</taxon>
        <taxon>Delphacidae</taxon>
        <taxon>Criomorphinae</taxon>
        <taxon>Laodelphax</taxon>
    </lineage>
</organism>
<evidence type="ECO:0000313" key="4">
    <source>
        <dbReference type="Proteomes" id="UP000291343"/>
    </source>
</evidence>
<dbReference type="Pfam" id="PF00167">
    <property type="entry name" value="FGF"/>
    <property type="match status" value="1"/>
</dbReference>
<dbReference type="PANTHER" id="PTHR11486">
    <property type="entry name" value="FIBROBLAST GROWTH FACTOR"/>
    <property type="match status" value="1"/>
</dbReference>
<dbReference type="EMBL" id="QKKF02013261">
    <property type="protein sequence ID" value="RZF43058.1"/>
    <property type="molecule type" value="Genomic_DNA"/>
</dbReference>
<dbReference type="SUPFAM" id="SSF50353">
    <property type="entry name" value="Cytokine"/>
    <property type="match status" value="1"/>
</dbReference>
<evidence type="ECO:0000313" key="3">
    <source>
        <dbReference type="EMBL" id="RZF43058.1"/>
    </source>
</evidence>
<feature type="signal peptide" evidence="2">
    <location>
        <begin position="1"/>
        <end position="34"/>
    </location>
</feature>
<evidence type="ECO:0008006" key="5">
    <source>
        <dbReference type="Google" id="ProtNLM"/>
    </source>
</evidence>
<reference evidence="3 4" key="1">
    <citation type="journal article" date="2017" name="Gigascience">
        <title>Genome sequence of the small brown planthopper, Laodelphax striatellus.</title>
        <authorList>
            <person name="Zhu J."/>
            <person name="Jiang F."/>
            <person name="Wang X."/>
            <person name="Yang P."/>
            <person name="Bao Y."/>
            <person name="Zhao W."/>
            <person name="Wang W."/>
            <person name="Lu H."/>
            <person name="Wang Q."/>
            <person name="Cui N."/>
            <person name="Li J."/>
            <person name="Chen X."/>
            <person name="Luo L."/>
            <person name="Yu J."/>
            <person name="Kang L."/>
            <person name="Cui F."/>
        </authorList>
    </citation>
    <scope>NUCLEOTIDE SEQUENCE [LARGE SCALE GENOMIC DNA]</scope>
    <source>
        <strain evidence="3">Lst14</strain>
    </source>
</reference>
<dbReference type="InParanoid" id="A0A482XC65"/>
<dbReference type="InterPro" id="IPR002209">
    <property type="entry name" value="Fibroblast_GF_fam"/>
</dbReference>
<dbReference type="GO" id="GO:0008083">
    <property type="term" value="F:growth factor activity"/>
    <property type="evidence" value="ECO:0007669"/>
    <property type="project" value="InterPro"/>
</dbReference>
<dbReference type="AlphaFoldDB" id="A0A482XC65"/>
<keyword evidence="4" id="KW-1185">Reference proteome</keyword>
<protein>
    <recommendedName>
        <fullName evidence="5">Fibroblast growth factor 17</fullName>
    </recommendedName>
</protein>
<evidence type="ECO:0000256" key="2">
    <source>
        <dbReference type="SAM" id="SignalP"/>
    </source>
</evidence>
<feature type="chain" id="PRO_5019714873" description="Fibroblast growth factor 17" evidence="2">
    <location>
        <begin position="35"/>
        <end position="216"/>
    </location>
</feature>
<comment type="caution">
    <text evidence="3">The sequence shown here is derived from an EMBL/GenBank/DDBJ whole genome shotgun (WGS) entry which is preliminary data.</text>
</comment>
<dbReference type="InterPro" id="IPR008996">
    <property type="entry name" value="IL1/FGF"/>
</dbReference>
<dbReference type="OrthoDB" id="5988014at2759"/>